<dbReference type="InterPro" id="IPR001611">
    <property type="entry name" value="Leu-rich_rpt"/>
</dbReference>
<dbReference type="InterPro" id="IPR052859">
    <property type="entry name" value="LRR-IQ_domain_protein"/>
</dbReference>
<dbReference type="Gene3D" id="3.80.10.10">
    <property type="entry name" value="Ribonuclease Inhibitor"/>
    <property type="match status" value="1"/>
</dbReference>
<evidence type="ECO:0000313" key="2">
    <source>
        <dbReference type="Proteomes" id="UP000039865"/>
    </source>
</evidence>
<dbReference type="Proteomes" id="UP000039865">
    <property type="component" value="Unassembled WGS sequence"/>
</dbReference>
<dbReference type="Gene3D" id="1.20.5.190">
    <property type="match status" value="2"/>
</dbReference>
<dbReference type="SUPFAM" id="SSF52058">
    <property type="entry name" value="L domain-like"/>
    <property type="match status" value="1"/>
</dbReference>
<dbReference type="PANTHER" id="PTHR46723:SF1">
    <property type="entry name" value="LEUCINE-RICH REPEAT AND IQ DOMAIN-CONTAINING PROTEIN 3"/>
    <property type="match status" value="1"/>
</dbReference>
<dbReference type="InterPro" id="IPR032675">
    <property type="entry name" value="LRR_dom_sf"/>
</dbReference>
<dbReference type="EMBL" id="CCKQ01013467">
    <property type="protein sequence ID" value="CDW85131.1"/>
    <property type="molecule type" value="Genomic_DNA"/>
</dbReference>
<protein>
    <submittedName>
        <fullName evidence="1">Leucine-rich repeat and iq domain-containing protein 3</fullName>
    </submittedName>
</protein>
<dbReference type="Pfam" id="PF00612">
    <property type="entry name" value="IQ"/>
    <property type="match status" value="2"/>
</dbReference>
<dbReference type="SMART" id="SM00365">
    <property type="entry name" value="LRR_SD22"/>
    <property type="match status" value="2"/>
</dbReference>
<dbReference type="InterPro" id="IPR000048">
    <property type="entry name" value="IQ_motif_EF-hand-BS"/>
</dbReference>
<evidence type="ECO:0000313" key="1">
    <source>
        <dbReference type="EMBL" id="CDW85131.1"/>
    </source>
</evidence>
<accession>A0A078ASY3</accession>
<reference evidence="1 2" key="1">
    <citation type="submission" date="2014-06" db="EMBL/GenBank/DDBJ databases">
        <authorList>
            <person name="Swart Estienne"/>
        </authorList>
    </citation>
    <scope>NUCLEOTIDE SEQUENCE [LARGE SCALE GENOMIC DNA]</scope>
    <source>
        <strain evidence="1 2">130c</strain>
    </source>
</reference>
<keyword evidence="2" id="KW-1185">Reference proteome</keyword>
<dbReference type="PROSITE" id="PS50096">
    <property type="entry name" value="IQ"/>
    <property type="match status" value="3"/>
</dbReference>
<dbReference type="InParanoid" id="A0A078ASY3"/>
<dbReference type="PANTHER" id="PTHR46723">
    <property type="entry name" value="LEUCINE-RICH REPEAT AND IQ DOMAIN-CONTAINING PROTEIN 3"/>
    <property type="match status" value="1"/>
</dbReference>
<dbReference type="OrthoDB" id="301841at2759"/>
<dbReference type="PROSITE" id="PS51450">
    <property type="entry name" value="LRR"/>
    <property type="match status" value="4"/>
</dbReference>
<sequence length="1343" mass="158268">MYKLDPQLLQQQQQILENETAEEVTEDMILNYTDCKRLQDVLVVSLRSKNLVKCFNVLSQCTNLQVAFLSHNRLSFFQDLNNLQRMNNLVKVNLSHNQIVLLPAFHSLGTLKNLRILMLDHNLIQNWSNLESLTSLSDTLYHLTLSNNPISQVSGYRHYLVTKLSGLKALDEYIITDEERMEDVGFGLRFRALSPFMRLYIPEFKEDLNAEQHLFQVELEIYKLKRLFEKNSPSIRIQSLFRGYKRRVAHSQYFEKRQKSIIYIQKMVRGWLQRLRMKRELRFLMKLQGLEYLTMTNTELMYYNARLILEKPFRAYVWRRRAQKLKLKMILRIQTAYRAFKAREFSYIKAMRIEEYPVIYFLKEQRAKFRDLIEKTCKNLKIQTSFTDIYKNFVSHGSEFCTLRYPDFSEHRYNTLMLVHNLMPSMITKVTKVNSAKLFQNTRRSTKFFMCQFGHQKAENIQKLQRLRQRNCGVDIVKMKRIIAERNKNYDHYQDFDSFFFPNLNFAKALINTVKDFNRFSPEKQVLMFFKYPLIKVQAAITIQTAFRHYLWRKNENTFKLIEQIIENRASLCLQSRWKNLKVTRRFKFLHNLKIYLEKIDSNVIYLEEQIYLQLPTIIQNINSRSTKFTDQFIKYQFDSSTHAILINNYKNPRFEFSILPRWVFDPKLETISKADDSITPIGIKIKNSVELYDDDIMALIHYTDGNIDSSLKDYNQIANYVNKTIDLKKGLKFIEISCSNVLEAKRRAMTIALLTFLLKNQVFIQVFTQKQIEEGFFLNRLRDLWEAFGFSFTQHDIIQMQRTSDSTYKQQLKGIDIILSGKDLERYAGQIDKDPYYQRQDCFLESGKGIDLYSNSFTLKTKPQILTKDQSETNLSNVEQFSIYDASSRDINASPQKFAPFKKVIVKPKKNIISYSQQVSPVSTSITLRTDIEMKLYEMSMQQKEEDFISSRDLTDRLNFAKLAEIENKRQDVSSVREFKDYIKGLGQQMQEKQLEQFIQFKREQKELISSIIVREKERKFFENLNKKLNVMTFKQDREKRREEVNFSKNLGAQLNMLNKVSLQAFRRKGYQDDIRERQHQHSMLKSKSRHAQSVLNNTQNINKVNLSDSFANYFDIHDSNQAKSTQISPRPQAGTYLVSDTTYGNILPTTVSKQQVRDELLDSSKFSNIIDSKYQSFIRQYERAKVTSKAKTQISPGMSEEKDIMVLNESVQLPAFPMKVTRNAFQRSYQKKRIIQVQMMENSQSLNNTSTYHMGSGASFMEPTYALGMIQNRSNQGMLSGQLNATQQDIGMMESSLGFGHMKTSIGMSKEKDEIKSNKTINEHIIWQGIPQNSLKLGRLK</sequence>
<gene>
    <name evidence="1" type="primary">Contig10132.g10826</name>
    <name evidence="1" type="ORF">STYLEM_14201</name>
</gene>
<dbReference type="OMA" id="SKLPGCE"/>
<dbReference type="SMART" id="SM00015">
    <property type="entry name" value="IQ"/>
    <property type="match status" value="5"/>
</dbReference>
<proteinExistence type="predicted"/>
<name>A0A078ASY3_STYLE</name>
<organism evidence="1 2">
    <name type="scientific">Stylonychia lemnae</name>
    <name type="common">Ciliate</name>
    <dbReference type="NCBI Taxonomy" id="5949"/>
    <lineage>
        <taxon>Eukaryota</taxon>
        <taxon>Sar</taxon>
        <taxon>Alveolata</taxon>
        <taxon>Ciliophora</taxon>
        <taxon>Intramacronucleata</taxon>
        <taxon>Spirotrichea</taxon>
        <taxon>Stichotrichia</taxon>
        <taxon>Sporadotrichida</taxon>
        <taxon>Oxytrichidae</taxon>
        <taxon>Stylonychinae</taxon>
        <taxon>Stylonychia</taxon>
    </lineage>
</organism>
<dbReference type="Pfam" id="PF14580">
    <property type="entry name" value="LRR_9"/>
    <property type="match status" value="1"/>
</dbReference>